<gene>
    <name evidence="5" type="primary">rny</name>
    <name evidence="9" type="ORF">A2626_03145</name>
</gene>
<dbReference type="Pfam" id="PF12072">
    <property type="entry name" value="RNase_Y_N"/>
    <property type="match status" value="1"/>
</dbReference>
<dbReference type="GO" id="GO:0003723">
    <property type="term" value="F:RNA binding"/>
    <property type="evidence" value="ECO:0007669"/>
    <property type="project" value="UniProtKB-UniRule"/>
</dbReference>
<dbReference type="SMART" id="SM00471">
    <property type="entry name" value="HDc"/>
    <property type="match status" value="1"/>
</dbReference>
<comment type="function">
    <text evidence="5">Endoribonuclease that initiates mRNA decay.</text>
</comment>
<proteinExistence type="inferred from homology"/>
<dbReference type="GO" id="GO:0006402">
    <property type="term" value="P:mRNA catabolic process"/>
    <property type="evidence" value="ECO:0007669"/>
    <property type="project" value="UniProtKB-UniRule"/>
</dbReference>
<dbReference type="CDD" id="cd00077">
    <property type="entry name" value="HDc"/>
    <property type="match status" value="1"/>
</dbReference>
<dbReference type="InterPro" id="IPR017705">
    <property type="entry name" value="Ribonuclease_Y"/>
</dbReference>
<evidence type="ECO:0000256" key="5">
    <source>
        <dbReference type="HAMAP-Rule" id="MF_00335"/>
    </source>
</evidence>
<dbReference type="PANTHER" id="PTHR12826:SF15">
    <property type="entry name" value="RIBONUCLEASE Y"/>
    <property type="match status" value="1"/>
</dbReference>
<accession>A0A1G2E2C0</accession>
<dbReference type="Pfam" id="PF01966">
    <property type="entry name" value="HD"/>
    <property type="match status" value="1"/>
</dbReference>
<comment type="similarity">
    <text evidence="5">Belongs to the RNase Y family.</text>
</comment>
<dbReference type="InterPro" id="IPR003607">
    <property type="entry name" value="HD/PDEase_dom"/>
</dbReference>
<dbReference type="InterPro" id="IPR006675">
    <property type="entry name" value="HDIG_dom"/>
</dbReference>
<dbReference type="InterPro" id="IPR004088">
    <property type="entry name" value="KH_dom_type_1"/>
</dbReference>
<dbReference type="GO" id="GO:0004521">
    <property type="term" value="F:RNA endonuclease activity"/>
    <property type="evidence" value="ECO:0007669"/>
    <property type="project" value="UniProtKB-UniRule"/>
</dbReference>
<dbReference type="InterPro" id="IPR036612">
    <property type="entry name" value="KH_dom_type_1_sf"/>
</dbReference>
<evidence type="ECO:0000256" key="7">
    <source>
        <dbReference type="SAM" id="Coils"/>
    </source>
</evidence>
<dbReference type="InterPro" id="IPR004087">
    <property type="entry name" value="KH_dom"/>
</dbReference>
<dbReference type="SUPFAM" id="SSF109604">
    <property type="entry name" value="HD-domain/PDEase-like"/>
    <property type="match status" value="1"/>
</dbReference>
<keyword evidence="3 5" id="KW-0378">Hydrolase</keyword>
<keyword evidence="2 5" id="KW-0255">Endonuclease</keyword>
<dbReference type="PROSITE" id="PS51831">
    <property type="entry name" value="HD"/>
    <property type="match status" value="1"/>
</dbReference>
<dbReference type="Pfam" id="PF00013">
    <property type="entry name" value="KH_1"/>
    <property type="match status" value="1"/>
</dbReference>
<dbReference type="AlphaFoldDB" id="A0A1G2E2C0"/>
<dbReference type="Gene3D" id="1.10.3210.10">
    <property type="entry name" value="Hypothetical protein af1432"/>
    <property type="match status" value="1"/>
</dbReference>
<evidence type="ECO:0000259" key="8">
    <source>
        <dbReference type="PROSITE" id="PS51831"/>
    </source>
</evidence>
<dbReference type="NCBIfam" id="TIGR00277">
    <property type="entry name" value="HDIG"/>
    <property type="match status" value="1"/>
</dbReference>
<evidence type="ECO:0000313" key="10">
    <source>
        <dbReference type="Proteomes" id="UP000177360"/>
    </source>
</evidence>
<dbReference type="GO" id="GO:0016787">
    <property type="term" value="F:hydrolase activity"/>
    <property type="evidence" value="ECO:0007669"/>
    <property type="project" value="UniProtKB-KW"/>
</dbReference>
<dbReference type="GO" id="GO:0005886">
    <property type="term" value="C:plasma membrane"/>
    <property type="evidence" value="ECO:0007669"/>
    <property type="project" value="UniProtKB-UniRule"/>
</dbReference>
<reference evidence="9 10" key="1">
    <citation type="journal article" date="2016" name="Nat. Commun.">
        <title>Thousands of microbial genomes shed light on interconnected biogeochemical processes in an aquifer system.</title>
        <authorList>
            <person name="Anantharaman K."/>
            <person name="Brown C.T."/>
            <person name="Hug L.A."/>
            <person name="Sharon I."/>
            <person name="Castelle C.J."/>
            <person name="Probst A.J."/>
            <person name="Thomas B.C."/>
            <person name="Singh A."/>
            <person name="Wilkins M.J."/>
            <person name="Karaoz U."/>
            <person name="Brodie E.L."/>
            <person name="Williams K.H."/>
            <person name="Hubbard S.S."/>
            <person name="Banfield J.F."/>
        </authorList>
    </citation>
    <scope>NUCLEOTIDE SEQUENCE [LARGE SCALE GENOMIC DNA]</scope>
</reference>
<evidence type="ECO:0000256" key="6">
    <source>
        <dbReference type="NCBIfam" id="TIGR03319"/>
    </source>
</evidence>
<dbReference type="InterPro" id="IPR022711">
    <property type="entry name" value="RNase_Y_N"/>
</dbReference>
<organism evidence="9 10">
    <name type="scientific">Candidatus Nealsonbacteria bacterium RIFCSPHIGHO2_01_FULL_38_55</name>
    <dbReference type="NCBI Taxonomy" id="1801664"/>
    <lineage>
        <taxon>Bacteria</taxon>
        <taxon>Candidatus Nealsoniibacteriota</taxon>
    </lineage>
</organism>
<feature type="coiled-coil region" evidence="7">
    <location>
        <begin position="42"/>
        <end position="122"/>
    </location>
</feature>
<dbReference type="Proteomes" id="UP000177360">
    <property type="component" value="Unassembled WGS sequence"/>
</dbReference>
<keyword evidence="4 5" id="KW-0694">RNA-binding</keyword>
<dbReference type="PROSITE" id="PS50084">
    <property type="entry name" value="KH_TYPE_1"/>
    <property type="match status" value="1"/>
</dbReference>
<dbReference type="PANTHER" id="PTHR12826">
    <property type="entry name" value="RIBONUCLEASE Y"/>
    <property type="match status" value="1"/>
</dbReference>
<dbReference type="SMART" id="SM00322">
    <property type="entry name" value="KH"/>
    <property type="match status" value="1"/>
</dbReference>
<dbReference type="SUPFAM" id="SSF54791">
    <property type="entry name" value="Eukaryotic type KH-domain (KH-domain type I)"/>
    <property type="match status" value="1"/>
</dbReference>
<dbReference type="HAMAP" id="MF_00335">
    <property type="entry name" value="RNase_Y"/>
    <property type="match status" value="1"/>
</dbReference>
<evidence type="ECO:0000256" key="4">
    <source>
        <dbReference type="ARBA" id="ARBA00022884"/>
    </source>
</evidence>
<dbReference type="CDD" id="cd22431">
    <property type="entry name" value="KH-I_RNaseY"/>
    <property type="match status" value="1"/>
</dbReference>
<dbReference type="InterPro" id="IPR006674">
    <property type="entry name" value="HD_domain"/>
</dbReference>
<name>A0A1G2E2C0_9BACT</name>
<dbReference type="Gene3D" id="3.30.1370.10">
    <property type="entry name" value="K Homology domain, type 1"/>
    <property type="match status" value="1"/>
</dbReference>
<evidence type="ECO:0000256" key="2">
    <source>
        <dbReference type="ARBA" id="ARBA00022759"/>
    </source>
</evidence>
<sequence>MADLIIPFLIAFLALSAGAVLGYFARQSIARKQADNIEITLQRRVSQVKKETEEMLAKAKEKADQLIEKTNKETEAQKKEIFNTERVLLKRENILSERISGLEEKENEFRQKVDKLKEIKASIDALKEGATVNLERISKLSKDEAKKELLDEVENDCQKELLARINKLEVEGAEKYNNKAKEILSLAIQRCALSHAQEITTTTVNLPSEEIKGRIIGKEGRNIKTLERLTGVELIVDETPEAVMISSFDPIRRQIAKVALEKLIQDGRIQPARIEETVQKVESEIVAQIKEAGERAVYDTGIIGLDPKIIQLLGRLRFRTSYGQNVLIHSIEVSHLAALLAGELKANIKLAQKAGLLHDIGKAVDHQVQGSHVDIGIKILEKFGVEKEVIDAMKSHHEEYPANSLEAVLVQVADQISGARPGARKDTLENYLKRLEDLEAIALALHGVEKAYAIQAGREIRVFVKPEEVSDLEAKKMAKEIAGRIHEELRYPGEIKVTLIRENRVVEYAR</sequence>
<feature type="domain" description="HD" evidence="8">
    <location>
        <begin position="326"/>
        <end position="419"/>
    </location>
</feature>
<dbReference type="NCBIfam" id="TIGR03319">
    <property type="entry name" value="RNase_Y"/>
    <property type="match status" value="1"/>
</dbReference>
<dbReference type="EC" id="3.1.-.-" evidence="5 6"/>
<evidence type="ECO:0000313" key="9">
    <source>
        <dbReference type="EMBL" id="OGZ19885.1"/>
    </source>
</evidence>
<keyword evidence="1 5" id="KW-0540">Nuclease</keyword>
<comment type="caution">
    <text evidence="9">The sequence shown here is derived from an EMBL/GenBank/DDBJ whole genome shotgun (WGS) entry which is preliminary data.</text>
</comment>
<evidence type="ECO:0000256" key="1">
    <source>
        <dbReference type="ARBA" id="ARBA00022722"/>
    </source>
</evidence>
<dbReference type="EMBL" id="MHLZ01000018">
    <property type="protein sequence ID" value="OGZ19885.1"/>
    <property type="molecule type" value="Genomic_DNA"/>
</dbReference>
<keyword evidence="7" id="KW-0175">Coiled coil</keyword>
<protein>
    <recommendedName>
        <fullName evidence="5 6">Ribonuclease Y</fullName>
        <shortName evidence="5">RNase Y</shortName>
        <ecNumber evidence="5 6">3.1.-.-</ecNumber>
    </recommendedName>
</protein>
<evidence type="ECO:0000256" key="3">
    <source>
        <dbReference type="ARBA" id="ARBA00022801"/>
    </source>
</evidence>